<comment type="caution">
    <text evidence="3">The sequence shown here is derived from an EMBL/GenBank/DDBJ whole genome shotgun (WGS) entry which is preliminary data.</text>
</comment>
<evidence type="ECO:0000256" key="2">
    <source>
        <dbReference type="SAM" id="SignalP"/>
    </source>
</evidence>
<evidence type="ECO:0000256" key="1">
    <source>
        <dbReference type="SAM" id="MobiDB-lite"/>
    </source>
</evidence>
<dbReference type="AlphaFoldDB" id="A0AAP0LKQ6"/>
<protein>
    <submittedName>
        <fullName evidence="3">Uncharacterized protein</fullName>
    </submittedName>
</protein>
<keyword evidence="2" id="KW-0732">Signal</keyword>
<proteinExistence type="predicted"/>
<dbReference type="EMBL" id="JBBNAF010000001">
    <property type="protein sequence ID" value="KAK9169894.1"/>
    <property type="molecule type" value="Genomic_DNA"/>
</dbReference>
<dbReference type="Proteomes" id="UP001420932">
    <property type="component" value="Unassembled WGS sequence"/>
</dbReference>
<feature type="chain" id="PRO_5042953856" evidence="2">
    <location>
        <begin position="21"/>
        <end position="114"/>
    </location>
</feature>
<feature type="signal peptide" evidence="2">
    <location>
        <begin position="1"/>
        <end position="20"/>
    </location>
</feature>
<name>A0AAP0LKQ6_9MAGN</name>
<organism evidence="3 4">
    <name type="scientific">Stephania yunnanensis</name>
    <dbReference type="NCBI Taxonomy" id="152371"/>
    <lineage>
        <taxon>Eukaryota</taxon>
        <taxon>Viridiplantae</taxon>
        <taxon>Streptophyta</taxon>
        <taxon>Embryophyta</taxon>
        <taxon>Tracheophyta</taxon>
        <taxon>Spermatophyta</taxon>
        <taxon>Magnoliopsida</taxon>
        <taxon>Ranunculales</taxon>
        <taxon>Menispermaceae</taxon>
        <taxon>Menispermoideae</taxon>
        <taxon>Cissampelideae</taxon>
        <taxon>Stephania</taxon>
    </lineage>
</organism>
<keyword evidence="4" id="KW-1185">Reference proteome</keyword>
<sequence length="114" mass="12905">MILNFFFRIVLLVLFQVLKCCSVFRYGSFESIGDKEEVGVEVSRANRGRGGLRPPTASYRKEKKQEKVDLKGKGKIGGGSAKKLELRDVDRDVSTTLGLARPRHSRPRKNRLKI</sequence>
<accession>A0AAP0LKQ6</accession>
<evidence type="ECO:0000313" key="4">
    <source>
        <dbReference type="Proteomes" id="UP001420932"/>
    </source>
</evidence>
<feature type="compositionally biased region" description="Basic and acidic residues" evidence="1">
    <location>
        <begin position="59"/>
        <end position="72"/>
    </location>
</feature>
<feature type="region of interest" description="Disordered" evidence="1">
    <location>
        <begin position="45"/>
        <end position="82"/>
    </location>
</feature>
<evidence type="ECO:0000313" key="3">
    <source>
        <dbReference type="EMBL" id="KAK9169894.1"/>
    </source>
</evidence>
<reference evidence="3 4" key="1">
    <citation type="submission" date="2024-01" db="EMBL/GenBank/DDBJ databases">
        <title>Genome assemblies of Stephania.</title>
        <authorList>
            <person name="Yang L."/>
        </authorList>
    </citation>
    <scope>NUCLEOTIDE SEQUENCE [LARGE SCALE GENOMIC DNA]</scope>
    <source>
        <strain evidence="3">YNDBR</strain>
        <tissue evidence="3">Leaf</tissue>
    </source>
</reference>
<gene>
    <name evidence="3" type="ORF">Syun_002034</name>
</gene>